<comment type="caution">
    <text evidence="2">The sequence shown here is derived from an EMBL/GenBank/DDBJ whole genome shotgun (WGS) entry which is preliminary data.</text>
</comment>
<protein>
    <submittedName>
        <fullName evidence="2">Uncharacterized protein</fullName>
    </submittedName>
</protein>
<sequence>MDNDTTNKELEKKLEKQPEKDKSLENLERMLEKLPENARKPILDLINKRKVELGLLKSELKPLGYKLKKGRAKPQPKPQTKESMESLRKIAANIGKVKEIQKTDFHDVDVKDQPLKKETKALEEVDSYKY</sequence>
<dbReference type="Proteomes" id="UP000050360">
    <property type="component" value="Unassembled WGS sequence"/>
</dbReference>
<evidence type="ECO:0000313" key="2">
    <source>
        <dbReference type="EMBL" id="KPQ41332.1"/>
    </source>
</evidence>
<name>A0A0P7ZCX4_9EURY</name>
<evidence type="ECO:0000256" key="1">
    <source>
        <dbReference type="SAM" id="MobiDB-lite"/>
    </source>
</evidence>
<evidence type="ECO:0000313" key="3">
    <source>
        <dbReference type="Proteomes" id="UP000050360"/>
    </source>
</evidence>
<organism evidence="2 3">
    <name type="scientific">Candidatus Methanoperedens nitratireducens</name>
    <dbReference type="NCBI Taxonomy" id="1392998"/>
    <lineage>
        <taxon>Archaea</taxon>
        <taxon>Methanobacteriati</taxon>
        <taxon>Methanobacteriota</taxon>
        <taxon>Stenosarchaea group</taxon>
        <taxon>Methanomicrobia</taxon>
        <taxon>Methanosarcinales</taxon>
        <taxon>ANME-2 cluster</taxon>
        <taxon>Candidatus Methanoperedentaceae</taxon>
        <taxon>Candidatus Methanoperedens</taxon>
    </lineage>
</organism>
<accession>A0A0P7ZCX4</accession>
<dbReference type="EMBL" id="LKCM01000372">
    <property type="protein sequence ID" value="KPQ41332.1"/>
    <property type="molecule type" value="Genomic_DNA"/>
</dbReference>
<dbReference type="AlphaFoldDB" id="A0A0P7ZCX4"/>
<proteinExistence type="predicted"/>
<gene>
    <name evidence="2" type="ORF">MPEBLZ_04113</name>
</gene>
<feature type="region of interest" description="Disordered" evidence="1">
    <location>
        <begin position="1"/>
        <end position="24"/>
    </location>
</feature>
<reference evidence="2 3" key="1">
    <citation type="submission" date="2015-09" db="EMBL/GenBank/DDBJ databases">
        <title>A metagenomics-based metabolic model of nitrate-dependent anaerobic oxidation of methane by Methanoperedens-like archaea.</title>
        <authorList>
            <person name="Arshad A."/>
            <person name="Speth D.R."/>
            <person name="De Graaf R.M."/>
            <person name="Op Den Camp H.J."/>
            <person name="Jetten M.S."/>
            <person name="Welte C.U."/>
        </authorList>
    </citation>
    <scope>NUCLEOTIDE SEQUENCE [LARGE SCALE GENOMIC DNA]</scope>
</reference>